<dbReference type="InterPro" id="IPR052700">
    <property type="entry name" value="Carb_kinase_PfkB-like"/>
</dbReference>
<evidence type="ECO:0000256" key="1">
    <source>
        <dbReference type="ARBA" id="ARBA00010688"/>
    </source>
</evidence>
<dbReference type="CDD" id="cd01166">
    <property type="entry name" value="KdgK"/>
    <property type="match status" value="1"/>
</dbReference>
<organism evidence="5 6">
    <name type="scientific">Nocardioides mangrovicus</name>
    <dbReference type="NCBI Taxonomy" id="2478913"/>
    <lineage>
        <taxon>Bacteria</taxon>
        <taxon>Bacillati</taxon>
        <taxon>Actinomycetota</taxon>
        <taxon>Actinomycetes</taxon>
        <taxon>Propionibacteriales</taxon>
        <taxon>Nocardioidaceae</taxon>
        <taxon>Nocardioides</taxon>
    </lineage>
</organism>
<keyword evidence="6" id="KW-1185">Reference proteome</keyword>
<dbReference type="Gene3D" id="3.40.1190.20">
    <property type="match status" value="1"/>
</dbReference>
<keyword evidence="3 5" id="KW-0418">Kinase</keyword>
<evidence type="ECO:0000259" key="4">
    <source>
        <dbReference type="Pfam" id="PF00294"/>
    </source>
</evidence>
<name>A0A3L8P3L8_9ACTN</name>
<accession>A0A3L8P3L8</accession>
<proteinExistence type="inferred from homology"/>
<evidence type="ECO:0000256" key="2">
    <source>
        <dbReference type="ARBA" id="ARBA00022679"/>
    </source>
</evidence>
<dbReference type="Pfam" id="PF00294">
    <property type="entry name" value="PfkB"/>
    <property type="match status" value="1"/>
</dbReference>
<dbReference type="InterPro" id="IPR029056">
    <property type="entry name" value="Ribokinase-like"/>
</dbReference>
<dbReference type="EMBL" id="RDBE01000006">
    <property type="protein sequence ID" value="RLV49855.1"/>
    <property type="molecule type" value="Genomic_DNA"/>
</dbReference>
<protein>
    <submittedName>
        <fullName evidence="5">Sugar kinase</fullName>
    </submittedName>
</protein>
<gene>
    <name evidence="5" type="ORF">D9V37_08180</name>
</gene>
<evidence type="ECO:0000256" key="3">
    <source>
        <dbReference type="ARBA" id="ARBA00022777"/>
    </source>
</evidence>
<dbReference type="InterPro" id="IPR011611">
    <property type="entry name" value="PfkB_dom"/>
</dbReference>
<dbReference type="GO" id="GO:0016301">
    <property type="term" value="F:kinase activity"/>
    <property type="evidence" value="ECO:0007669"/>
    <property type="project" value="UniProtKB-KW"/>
</dbReference>
<dbReference type="SUPFAM" id="SSF53613">
    <property type="entry name" value="Ribokinase-like"/>
    <property type="match status" value="1"/>
</dbReference>
<keyword evidence="2" id="KW-0808">Transferase</keyword>
<feature type="domain" description="Carbohydrate kinase PfkB" evidence="4">
    <location>
        <begin position="21"/>
        <end position="300"/>
    </location>
</feature>
<sequence length="307" mass="31711">MHVARCEGTCLASPSMSGQGVVCLGEALAVLDAVGDRTWRAGVGGAEANVAWGLAVLGVPATFVTRLGADPFGDLVQADLTAAGVRVLGARDEVRPTGAYVKTAASRMHYYRSGSAASAMCADLLDRPDVAEALAQCAVVHTSGITAGVLADDTLLHRLVGERDRLGFTLCVDLNWRPALWHGRDHDALVDLLSLADVVLLGADEALAALGTADVAGLRSRLGPRPRLVLKSDAHEATEVEPSGASTTVPALSVDVVEPIGAGDGFAAGYLTGLVEGLDPAERLGLGHRVAASVLTHRGDHLLEDPR</sequence>
<dbReference type="PANTHER" id="PTHR43320:SF2">
    <property type="entry name" value="2-DEHYDRO-3-DEOXYGLUCONOKINASE_2-DEHYDRO-3-DEOXYGALACTONOKINASE"/>
    <property type="match status" value="1"/>
</dbReference>
<dbReference type="Proteomes" id="UP000281708">
    <property type="component" value="Unassembled WGS sequence"/>
</dbReference>
<comment type="similarity">
    <text evidence="1">Belongs to the carbohydrate kinase PfkB family.</text>
</comment>
<comment type="caution">
    <text evidence="5">The sequence shown here is derived from an EMBL/GenBank/DDBJ whole genome shotgun (WGS) entry which is preliminary data.</text>
</comment>
<evidence type="ECO:0000313" key="5">
    <source>
        <dbReference type="EMBL" id="RLV49855.1"/>
    </source>
</evidence>
<reference evidence="5 6" key="1">
    <citation type="submission" date="2018-10" db="EMBL/GenBank/DDBJ databases">
        <title>Marmoricola sp. 4Q3S-7 whole genome shotgun sequence.</title>
        <authorList>
            <person name="Li F."/>
        </authorList>
    </citation>
    <scope>NUCLEOTIDE SEQUENCE [LARGE SCALE GENOMIC DNA]</scope>
    <source>
        <strain evidence="5 6">4Q3S-7</strain>
    </source>
</reference>
<dbReference type="PANTHER" id="PTHR43320">
    <property type="entry name" value="SUGAR KINASE"/>
    <property type="match status" value="1"/>
</dbReference>
<evidence type="ECO:0000313" key="6">
    <source>
        <dbReference type="Proteomes" id="UP000281708"/>
    </source>
</evidence>
<dbReference type="AlphaFoldDB" id="A0A3L8P3L8"/>